<dbReference type="PANTHER" id="PTHR10655">
    <property type="entry name" value="LYSOPHOSPHOLIPASE-RELATED"/>
    <property type="match status" value="1"/>
</dbReference>
<comment type="similarity">
    <text evidence="1">Belongs to the AB hydrolase superfamily. AB hydrolase 2 family.</text>
</comment>
<organism evidence="4 5">
    <name type="scientific">Devosia nanyangense</name>
    <dbReference type="NCBI Taxonomy" id="1228055"/>
    <lineage>
        <taxon>Bacteria</taxon>
        <taxon>Pseudomonadati</taxon>
        <taxon>Pseudomonadota</taxon>
        <taxon>Alphaproteobacteria</taxon>
        <taxon>Hyphomicrobiales</taxon>
        <taxon>Devosiaceae</taxon>
        <taxon>Devosia</taxon>
    </lineage>
</organism>
<name>A0A933L671_9HYPH</name>
<dbReference type="GO" id="GO:0016787">
    <property type="term" value="F:hydrolase activity"/>
    <property type="evidence" value="ECO:0007669"/>
    <property type="project" value="UniProtKB-KW"/>
</dbReference>
<dbReference type="EMBL" id="JACRAF010000061">
    <property type="protein sequence ID" value="MBI4923733.1"/>
    <property type="molecule type" value="Genomic_DNA"/>
</dbReference>
<dbReference type="InterPro" id="IPR050565">
    <property type="entry name" value="LYPA1-2/EST-like"/>
</dbReference>
<proteinExistence type="inferred from homology"/>
<keyword evidence="2 4" id="KW-0378">Hydrolase</keyword>
<feature type="domain" description="Phospholipase/carboxylesterase/thioesterase" evidence="3">
    <location>
        <begin position="16"/>
        <end position="215"/>
    </location>
</feature>
<sequence length="220" mass="23120">MTTKLSGPMLPAKSGAAPRQLMVLLHGYGADGSDLIGLGLQWRDVFPDMLFVAPNAPEPCDINPAGYQWFPLAIDRDAGRIEGAAKARPVLVEFVRDLWAQTGLGARDTVLCGFSQGAMMALHVGTSLDEELWGIVSFSGAFIPPEGFGAKPLAKPPVAIIHGDIDNVVPVQFSRDAAAVLAVAGFDVGFHISSGAGHAITPDGFDFATEFLVSHLPAKA</sequence>
<dbReference type="Pfam" id="PF02230">
    <property type="entry name" value="Abhydrolase_2"/>
    <property type="match status" value="1"/>
</dbReference>
<dbReference type="Gene3D" id="3.40.50.1820">
    <property type="entry name" value="alpha/beta hydrolase"/>
    <property type="match status" value="1"/>
</dbReference>
<dbReference type="SUPFAM" id="SSF53474">
    <property type="entry name" value="alpha/beta-Hydrolases"/>
    <property type="match status" value="1"/>
</dbReference>
<gene>
    <name evidence="4" type="ORF">HY834_18500</name>
</gene>
<dbReference type="PANTHER" id="PTHR10655:SF17">
    <property type="entry name" value="LYSOPHOSPHOLIPASE-LIKE PROTEIN 1"/>
    <property type="match status" value="1"/>
</dbReference>
<evidence type="ECO:0000256" key="1">
    <source>
        <dbReference type="ARBA" id="ARBA00006499"/>
    </source>
</evidence>
<accession>A0A933L671</accession>
<dbReference type="AlphaFoldDB" id="A0A933L671"/>
<comment type="caution">
    <text evidence="4">The sequence shown here is derived from an EMBL/GenBank/DDBJ whole genome shotgun (WGS) entry which is preliminary data.</text>
</comment>
<dbReference type="Proteomes" id="UP000782610">
    <property type="component" value="Unassembled WGS sequence"/>
</dbReference>
<evidence type="ECO:0000313" key="5">
    <source>
        <dbReference type="Proteomes" id="UP000782610"/>
    </source>
</evidence>
<evidence type="ECO:0000313" key="4">
    <source>
        <dbReference type="EMBL" id="MBI4923733.1"/>
    </source>
</evidence>
<evidence type="ECO:0000256" key="2">
    <source>
        <dbReference type="ARBA" id="ARBA00022801"/>
    </source>
</evidence>
<reference evidence="4" key="1">
    <citation type="submission" date="2020-07" db="EMBL/GenBank/DDBJ databases">
        <title>Huge and variable diversity of episymbiotic CPR bacteria and DPANN archaea in groundwater ecosystems.</title>
        <authorList>
            <person name="He C.Y."/>
            <person name="Keren R."/>
            <person name="Whittaker M."/>
            <person name="Farag I.F."/>
            <person name="Doudna J."/>
            <person name="Cate J.H.D."/>
            <person name="Banfield J.F."/>
        </authorList>
    </citation>
    <scope>NUCLEOTIDE SEQUENCE</scope>
    <source>
        <strain evidence="4">NC_groundwater_1586_Pr3_B-0.1um_66_15</strain>
    </source>
</reference>
<dbReference type="InterPro" id="IPR029058">
    <property type="entry name" value="AB_hydrolase_fold"/>
</dbReference>
<dbReference type="InterPro" id="IPR003140">
    <property type="entry name" value="PLipase/COase/thioEstase"/>
</dbReference>
<evidence type="ECO:0000259" key="3">
    <source>
        <dbReference type="Pfam" id="PF02230"/>
    </source>
</evidence>
<protein>
    <submittedName>
        <fullName evidence="4">Dienelactone hydrolase family protein</fullName>
    </submittedName>
</protein>